<dbReference type="InterPro" id="IPR021313">
    <property type="entry name" value="DUF2909"/>
</dbReference>
<dbReference type="Proteomes" id="UP000305675">
    <property type="component" value="Unassembled WGS sequence"/>
</dbReference>
<dbReference type="EMBL" id="SWCJ01000004">
    <property type="protein sequence ID" value="TKB56254.1"/>
    <property type="molecule type" value="Genomic_DNA"/>
</dbReference>
<keyword evidence="3" id="KW-1185">Reference proteome</keyword>
<evidence type="ECO:0000256" key="1">
    <source>
        <dbReference type="SAM" id="Phobius"/>
    </source>
</evidence>
<dbReference type="AlphaFoldDB" id="A0A4U1BQ37"/>
<keyword evidence="1" id="KW-0472">Membrane</keyword>
<dbReference type="RefSeq" id="WP_136862984.1">
    <property type="nucleotide sequence ID" value="NZ_SWCJ01000004.1"/>
</dbReference>
<dbReference type="Pfam" id="PF11137">
    <property type="entry name" value="DUF2909"/>
    <property type="match status" value="1"/>
</dbReference>
<evidence type="ECO:0000313" key="2">
    <source>
        <dbReference type="EMBL" id="TKB56254.1"/>
    </source>
</evidence>
<feature type="transmembrane region" description="Helical" evidence="1">
    <location>
        <begin position="45"/>
        <end position="65"/>
    </location>
</feature>
<name>A0A4U1BQ37_9GAMM</name>
<keyword evidence="1" id="KW-0812">Transmembrane</keyword>
<organism evidence="2 3">
    <name type="scientific">Ferrimonas aestuarii</name>
    <dbReference type="NCBI Taxonomy" id="2569539"/>
    <lineage>
        <taxon>Bacteria</taxon>
        <taxon>Pseudomonadati</taxon>
        <taxon>Pseudomonadota</taxon>
        <taxon>Gammaproteobacteria</taxon>
        <taxon>Alteromonadales</taxon>
        <taxon>Ferrimonadaceae</taxon>
        <taxon>Ferrimonas</taxon>
    </lineage>
</organism>
<keyword evidence="1" id="KW-1133">Transmembrane helix</keyword>
<comment type="caution">
    <text evidence="2">The sequence shown here is derived from an EMBL/GenBank/DDBJ whole genome shotgun (WGS) entry which is preliminary data.</text>
</comment>
<proteinExistence type="predicted"/>
<sequence length="71" mass="7888">MPLLFKLVIVGLLLVIIFNLGRALVMMLKEGDNARPMSHYLGRRVGLSAMIIILLLIAMAAGWITPNPRPY</sequence>
<gene>
    <name evidence="2" type="ORF">FCL42_08560</name>
</gene>
<protein>
    <submittedName>
        <fullName evidence="2">DUF2909 domain-containing protein</fullName>
    </submittedName>
</protein>
<accession>A0A4U1BQ37</accession>
<evidence type="ECO:0000313" key="3">
    <source>
        <dbReference type="Proteomes" id="UP000305675"/>
    </source>
</evidence>
<feature type="transmembrane region" description="Helical" evidence="1">
    <location>
        <begin position="6"/>
        <end position="25"/>
    </location>
</feature>
<reference evidence="2 3" key="1">
    <citation type="submission" date="2019-04" db="EMBL/GenBank/DDBJ databases">
        <authorList>
            <person name="Hwang J.C."/>
        </authorList>
    </citation>
    <scope>NUCLEOTIDE SEQUENCE [LARGE SCALE GENOMIC DNA]</scope>
    <source>
        <strain evidence="2 3">IMCC35002</strain>
    </source>
</reference>